<proteinExistence type="predicted"/>
<name>A0A163DGM9_9BACL</name>
<reference evidence="1" key="1">
    <citation type="journal article" date="2016" name="Genome Announc.">
        <title>Draft genomes of two strains of Paenibacillus glucanolyticus with capability to degrade lignocellulose.</title>
        <authorList>
            <person name="Mathews S.L."/>
            <person name="Pawlak J."/>
            <person name="Grunden A.M."/>
        </authorList>
    </citation>
    <scope>NUCLEOTIDE SEQUENCE [LARGE SCALE GENOMIC DNA]</scope>
    <source>
        <strain evidence="1">SLM1</strain>
    </source>
</reference>
<evidence type="ECO:0000313" key="1">
    <source>
        <dbReference type="EMBL" id="KZS43209.1"/>
    </source>
</evidence>
<dbReference type="AlphaFoldDB" id="A0A163DGM9"/>
<dbReference type="EMBL" id="LWMH01000003">
    <property type="protein sequence ID" value="KZS43209.1"/>
    <property type="molecule type" value="Genomic_DNA"/>
</dbReference>
<evidence type="ECO:0000313" key="2">
    <source>
        <dbReference type="Proteomes" id="UP000076796"/>
    </source>
</evidence>
<organism evidence="1 2">
    <name type="scientific">Paenibacillus glucanolyticus</name>
    <dbReference type="NCBI Taxonomy" id="59843"/>
    <lineage>
        <taxon>Bacteria</taxon>
        <taxon>Bacillati</taxon>
        <taxon>Bacillota</taxon>
        <taxon>Bacilli</taxon>
        <taxon>Bacillales</taxon>
        <taxon>Paenibacillaceae</taxon>
        <taxon>Paenibacillus</taxon>
    </lineage>
</organism>
<accession>A0A163DGM9</accession>
<sequence>MNYADKLCHTKVDFNIGGRPIGRSPPVVSIGPVVLGRASGINGNSGLCLAGAEQQATIVYHFSYQA</sequence>
<dbReference type="Proteomes" id="UP000076796">
    <property type="component" value="Unassembled WGS sequence"/>
</dbReference>
<protein>
    <submittedName>
        <fullName evidence="1">Uncharacterized protein</fullName>
    </submittedName>
</protein>
<dbReference type="RefSeq" id="WP_063480657.1">
    <property type="nucleotide sequence ID" value="NZ_CP147845.1"/>
</dbReference>
<keyword evidence="2" id="KW-1185">Reference proteome</keyword>
<dbReference type="GeneID" id="97555302"/>
<comment type="caution">
    <text evidence="1">The sequence shown here is derived from an EMBL/GenBank/DDBJ whole genome shotgun (WGS) entry which is preliminary data.</text>
</comment>
<gene>
    <name evidence="1" type="ORF">AWU65_00880</name>
</gene>